<sequence length="180" mass="20127">MRAAPYVLFANWRVLQRIRGPQRLRPHALLACSDGSLVAWVHRDRVFDSSGPWALKLLPRLLCEEVDAPPAQHGGRLDDESGEPLDRVCWQLGDLYAVVHGLAPWLGEDRRYELLRWPSFHAIGEDPLAMRVCKRLAKTTCTPVELSVKLDVAPATIAAVLNGLSLCGCLHEARAPHRHH</sequence>
<accession>A0A923S5B9</accession>
<name>A0A923S5B9_9BURK</name>
<dbReference type="EMBL" id="JACORU010000013">
    <property type="protein sequence ID" value="MBC5767813.1"/>
    <property type="molecule type" value="Genomic_DNA"/>
</dbReference>
<dbReference type="RefSeq" id="WP_187084306.1">
    <property type="nucleotide sequence ID" value="NZ_JACORU010000013.1"/>
</dbReference>
<gene>
    <name evidence="1" type="ORF">H8R02_25345</name>
</gene>
<dbReference type="AlphaFoldDB" id="A0A923S5B9"/>
<evidence type="ECO:0000313" key="2">
    <source>
        <dbReference type="Proteomes" id="UP000596827"/>
    </source>
</evidence>
<dbReference type="Proteomes" id="UP000596827">
    <property type="component" value="Unassembled WGS sequence"/>
</dbReference>
<protein>
    <submittedName>
        <fullName evidence="1">Uncharacterized protein</fullName>
    </submittedName>
</protein>
<organism evidence="1 2">
    <name type="scientific">Ramlibacter albus</name>
    <dbReference type="NCBI Taxonomy" id="2079448"/>
    <lineage>
        <taxon>Bacteria</taxon>
        <taxon>Pseudomonadati</taxon>
        <taxon>Pseudomonadota</taxon>
        <taxon>Betaproteobacteria</taxon>
        <taxon>Burkholderiales</taxon>
        <taxon>Comamonadaceae</taxon>
        <taxon>Ramlibacter</taxon>
    </lineage>
</organism>
<proteinExistence type="predicted"/>
<reference evidence="1" key="1">
    <citation type="submission" date="2020-08" db="EMBL/GenBank/DDBJ databases">
        <title>Ramlibacter sp. GTP1 16S ribosomal RNA gene genome sequencing and assembly.</title>
        <authorList>
            <person name="Kang M."/>
        </authorList>
    </citation>
    <scope>NUCLEOTIDE SEQUENCE</scope>
    <source>
        <strain evidence="1">GTP1</strain>
    </source>
</reference>
<keyword evidence="2" id="KW-1185">Reference proteome</keyword>
<comment type="caution">
    <text evidence="1">The sequence shown here is derived from an EMBL/GenBank/DDBJ whole genome shotgun (WGS) entry which is preliminary data.</text>
</comment>
<evidence type="ECO:0000313" key="1">
    <source>
        <dbReference type="EMBL" id="MBC5767813.1"/>
    </source>
</evidence>